<keyword evidence="7 12" id="KW-0220">Diaminopimelate biosynthesis</keyword>
<comment type="catalytic activity">
    <reaction evidence="11 12">
        <text>L-aspartate 4-semialdehyde + pyruvate = (2S,4S)-4-hydroxy-2,3,4,5-tetrahydrodipicolinate + H2O + H(+)</text>
        <dbReference type="Rhea" id="RHEA:34171"/>
        <dbReference type="ChEBI" id="CHEBI:15361"/>
        <dbReference type="ChEBI" id="CHEBI:15377"/>
        <dbReference type="ChEBI" id="CHEBI:15378"/>
        <dbReference type="ChEBI" id="CHEBI:67139"/>
        <dbReference type="ChEBI" id="CHEBI:537519"/>
        <dbReference type="EC" id="4.3.3.7"/>
    </reaction>
</comment>
<comment type="pathway">
    <text evidence="2 12">Amino-acid biosynthesis; L-lysine biosynthesis via DAP pathway; (S)-tetrahydrodipicolinate from L-aspartate: step 3/4.</text>
</comment>
<dbReference type="Proteomes" id="UP000672657">
    <property type="component" value="Unassembled WGS sequence"/>
</dbReference>
<accession>A0ABN7PY12</accession>
<evidence type="ECO:0000256" key="7">
    <source>
        <dbReference type="ARBA" id="ARBA00022915"/>
    </source>
</evidence>
<evidence type="ECO:0000256" key="6">
    <source>
        <dbReference type="ARBA" id="ARBA00022605"/>
    </source>
</evidence>
<keyword evidence="5 12" id="KW-0963">Cytoplasm</keyword>
<dbReference type="PRINTS" id="PR00146">
    <property type="entry name" value="DHPICSNTHASE"/>
</dbReference>
<evidence type="ECO:0000256" key="1">
    <source>
        <dbReference type="ARBA" id="ARBA00003294"/>
    </source>
</evidence>
<dbReference type="CDD" id="cd00950">
    <property type="entry name" value="DHDPS"/>
    <property type="match status" value="1"/>
</dbReference>
<comment type="caution">
    <text evidence="14">The sequence shown here is derived from an EMBL/GenBank/DDBJ whole genome shotgun (WGS) entry which is preliminary data.</text>
</comment>
<dbReference type="InterPro" id="IPR013785">
    <property type="entry name" value="Aldolase_TIM"/>
</dbReference>
<keyword evidence="15" id="KW-1185">Reference proteome</keyword>
<evidence type="ECO:0000313" key="14">
    <source>
        <dbReference type="EMBL" id="CAG2137007.1"/>
    </source>
</evidence>
<reference evidence="14 15" key="1">
    <citation type="submission" date="2021-03" db="EMBL/GenBank/DDBJ databases">
        <authorList>
            <person name="Peeters C."/>
        </authorList>
    </citation>
    <scope>NUCLEOTIDE SEQUENCE [LARGE SCALE GENOMIC DNA]</scope>
    <source>
        <strain evidence="14 15">LMG 26411</strain>
    </source>
</reference>
<dbReference type="SMART" id="SM01130">
    <property type="entry name" value="DHDPS"/>
    <property type="match status" value="1"/>
</dbReference>
<dbReference type="InterPro" id="IPR020625">
    <property type="entry name" value="Schiff_base-form_aldolases_AS"/>
</dbReference>
<evidence type="ECO:0000256" key="4">
    <source>
        <dbReference type="ARBA" id="ARBA00012086"/>
    </source>
</evidence>
<comment type="function">
    <text evidence="1 12">Catalyzes the condensation of (S)-aspartate-beta-semialdehyde [(S)-ASA] and pyruvate to 4-hydroxy-tetrahydrodipicolinate (HTPA).</text>
</comment>
<dbReference type="HAMAP" id="MF_00418">
    <property type="entry name" value="DapA"/>
    <property type="match status" value="1"/>
</dbReference>
<feature type="site" description="Part of a proton relay during catalysis" evidence="12">
    <location>
        <position position="132"/>
    </location>
</feature>
<dbReference type="Gene3D" id="3.20.20.70">
    <property type="entry name" value="Aldolase class I"/>
    <property type="match status" value="1"/>
</dbReference>
<dbReference type="PROSITE" id="PS00665">
    <property type="entry name" value="DHDPS_1"/>
    <property type="match status" value="1"/>
</dbReference>
<evidence type="ECO:0000256" key="5">
    <source>
        <dbReference type="ARBA" id="ARBA00022490"/>
    </source>
</evidence>
<dbReference type="EC" id="4.3.3.7" evidence="4 12"/>
<dbReference type="PANTHER" id="PTHR12128">
    <property type="entry name" value="DIHYDRODIPICOLINATE SYNTHASE"/>
    <property type="match status" value="1"/>
</dbReference>
<dbReference type="InterPro" id="IPR020624">
    <property type="entry name" value="Schiff_base-form_aldolases_CS"/>
</dbReference>
<dbReference type="InterPro" id="IPR002220">
    <property type="entry name" value="DapA-like"/>
</dbReference>
<keyword evidence="6 12" id="KW-0028">Amino-acid biosynthesis</keyword>
<evidence type="ECO:0000256" key="10">
    <source>
        <dbReference type="ARBA" id="ARBA00023270"/>
    </source>
</evidence>
<sequence>MWRTEESGFAAAAIDACLRPFAGRHAPPWGMWLPMVTPMRGTALDLPAAARLAERYVRAGVDGLIILGTTGEGGLLSPLERLALAATVLEAVNGAVPVMAGVGGVDTRAVCEQVRELDHLDLAGYLVPPPYYLRPSDAGITWHFAEVLKATQRPLMLYNVPKRTGCAMSLSLTQSLLAHPRIVAVKECDAVNLREIAGRQSFPVFCGEDARMLDHLLAGGAGAVPASAHIRPDLFVRLLHLAETGRRLAAGALFSQLEPLVSLMFAEPNPAPVKAALAMEGWIAPDVRLPLEPASKVLWQRLESAMALLPVSVAEDGCEASAS</sequence>
<feature type="binding site" evidence="12">
    <location>
        <position position="224"/>
    </location>
    <ligand>
        <name>pyruvate</name>
        <dbReference type="ChEBI" id="CHEBI:15361"/>
    </ligand>
</feature>
<protein>
    <recommendedName>
        <fullName evidence="4 12">4-hydroxy-tetrahydrodipicolinate synthase</fullName>
        <shortName evidence="12">HTPA synthase</shortName>
        <ecNumber evidence="4 12">4.3.3.7</ecNumber>
    </recommendedName>
</protein>
<dbReference type="GO" id="GO:0008840">
    <property type="term" value="F:4-hydroxy-tetrahydrodipicolinate synthase activity"/>
    <property type="evidence" value="ECO:0007669"/>
    <property type="project" value="UniProtKB-EC"/>
</dbReference>
<keyword evidence="10 12" id="KW-0704">Schiff base</keyword>
<comment type="subunit">
    <text evidence="12">Homotetramer; dimer of dimers.</text>
</comment>
<dbReference type="NCBIfam" id="TIGR00674">
    <property type="entry name" value="dapA"/>
    <property type="match status" value="1"/>
</dbReference>
<gene>
    <name evidence="14" type="primary">dapA_2</name>
    <name evidence="12" type="synonym">dapA</name>
    <name evidence="14" type="ORF">LMG26411_01314</name>
</gene>
<feature type="site" description="Part of a proton relay during catalysis" evidence="12">
    <location>
        <position position="69"/>
    </location>
</feature>
<organism evidence="14 15">
    <name type="scientific">Cupriavidus numazuensis</name>
    <dbReference type="NCBI Taxonomy" id="221992"/>
    <lineage>
        <taxon>Bacteria</taxon>
        <taxon>Pseudomonadati</taxon>
        <taxon>Pseudomonadota</taxon>
        <taxon>Betaproteobacteria</taxon>
        <taxon>Burkholderiales</taxon>
        <taxon>Burkholderiaceae</taxon>
        <taxon>Cupriavidus</taxon>
    </lineage>
</organism>
<dbReference type="Pfam" id="PF00701">
    <property type="entry name" value="DHDPS"/>
    <property type="match status" value="1"/>
</dbReference>
<evidence type="ECO:0000256" key="8">
    <source>
        <dbReference type="ARBA" id="ARBA00023154"/>
    </source>
</evidence>
<keyword evidence="9 12" id="KW-0456">Lyase</keyword>
<dbReference type="EMBL" id="CAJPVI010000006">
    <property type="protein sequence ID" value="CAG2137007.1"/>
    <property type="molecule type" value="Genomic_DNA"/>
</dbReference>
<feature type="active site" description="Proton donor/acceptor" evidence="12">
    <location>
        <position position="158"/>
    </location>
</feature>
<evidence type="ECO:0000256" key="3">
    <source>
        <dbReference type="ARBA" id="ARBA00007592"/>
    </source>
</evidence>
<comment type="caution">
    <text evidence="12">Was originally thought to be a dihydrodipicolinate synthase (DHDPS), catalyzing the condensation of (S)-aspartate-beta-semialdehyde [(S)-ASA] and pyruvate to dihydrodipicolinate (DHDP). However, it was shown in E.coli that the product of the enzymatic reaction is not dihydrodipicolinate but in fact (4S)-4-hydroxy-2,3,4,5-tetrahydro-(2S)-dipicolinic acid (HTPA), and that the consecutive dehydration reaction leading to DHDP is not spontaneous but catalyzed by DapB.</text>
</comment>
<proteinExistence type="inferred from homology"/>
<dbReference type="RefSeq" id="WP_211952497.1">
    <property type="nucleotide sequence ID" value="NZ_CAJPVI010000006.1"/>
</dbReference>
<evidence type="ECO:0000256" key="9">
    <source>
        <dbReference type="ARBA" id="ARBA00023239"/>
    </source>
</evidence>
<dbReference type="PROSITE" id="PS00666">
    <property type="entry name" value="DHDPS_2"/>
    <property type="match status" value="1"/>
</dbReference>
<keyword evidence="8 12" id="KW-0457">Lysine biosynthesis</keyword>
<dbReference type="PANTHER" id="PTHR12128:SF66">
    <property type="entry name" value="4-HYDROXY-2-OXOGLUTARATE ALDOLASE, MITOCHONDRIAL"/>
    <property type="match status" value="1"/>
</dbReference>
<name>A0ABN7PY12_9BURK</name>
<comment type="subcellular location">
    <subcellularLocation>
        <location evidence="12">Cytoplasm</location>
    </subcellularLocation>
</comment>
<dbReference type="PIRSF" id="PIRSF001365">
    <property type="entry name" value="DHDPS"/>
    <property type="match status" value="1"/>
</dbReference>
<dbReference type="SUPFAM" id="SSF51569">
    <property type="entry name" value="Aldolase"/>
    <property type="match status" value="1"/>
</dbReference>
<evidence type="ECO:0000256" key="13">
    <source>
        <dbReference type="PIRNR" id="PIRNR001365"/>
    </source>
</evidence>
<comment type="similarity">
    <text evidence="3 12 13">Belongs to the DapA family.</text>
</comment>
<dbReference type="InterPro" id="IPR005263">
    <property type="entry name" value="DapA"/>
</dbReference>
<evidence type="ECO:0000256" key="11">
    <source>
        <dbReference type="ARBA" id="ARBA00047836"/>
    </source>
</evidence>
<evidence type="ECO:0000313" key="15">
    <source>
        <dbReference type="Proteomes" id="UP000672657"/>
    </source>
</evidence>
<feature type="active site" description="Schiff-base intermediate with substrate" evidence="12">
    <location>
        <position position="186"/>
    </location>
</feature>
<feature type="binding site" evidence="12">
    <location>
        <position position="70"/>
    </location>
    <ligand>
        <name>pyruvate</name>
        <dbReference type="ChEBI" id="CHEBI:15361"/>
    </ligand>
</feature>
<evidence type="ECO:0000256" key="2">
    <source>
        <dbReference type="ARBA" id="ARBA00005120"/>
    </source>
</evidence>
<evidence type="ECO:0000256" key="12">
    <source>
        <dbReference type="HAMAP-Rule" id="MF_00418"/>
    </source>
</evidence>